<dbReference type="SUPFAM" id="SSF57802">
    <property type="entry name" value="Rubredoxin-like"/>
    <property type="match status" value="1"/>
</dbReference>
<reference evidence="2 3" key="1">
    <citation type="submission" date="2018-08" db="EMBL/GenBank/DDBJ databases">
        <title>Form III RuBisCO-mediated autotrophy in Thermodesulfobium bacteria.</title>
        <authorList>
            <person name="Toshchakov S.V."/>
            <person name="Kublanov I.V."/>
            <person name="Frolov E."/>
            <person name="Bonch-Osmolovskaya E.A."/>
            <person name="Tourova T.P."/>
            <person name="Chernych N.A."/>
            <person name="Lebedinsky A.V."/>
        </authorList>
    </citation>
    <scope>NUCLEOTIDE SEQUENCE [LARGE SCALE GENOMIC DNA]</scope>
    <source>
        <strain evidence="2 3">SR</strain>
    </source>
</reference>
<proteinExistence type="predicted"/>
<evidence type="ECO:0000259" key="1">
    <source>
        <dbReference type="SMART" id="SM00834"/>
    </source>
</evidence>
<dbReference type="Pfam" id="PF09723">
    <property type="entry name" value="Zn_ribbon_8"/>
    <property type="match status" value="1"/>
</dbReference>
<keyword evidence="3" id="KW-1185">Reference proteome</keyword>
<dbReference type="OrthoDB" id="9813321at2"/>
<name>A0A3D8P4H8_9THEO</name>
<evidence type="ECO:0000313" key="3">
    <source>
        <dbReference type="Proteomes" id="UP000256329"/>
    </source>
</evidence>
<accession>A0A3D8P4H8</accession>
<feature type="domain" description="Putative regulatory protein FmdB zinc ribbon" evidence="1">
    <location>
        <begin position="1"/>
        <end position="42"/>
    </location>
</feature>
<organism evidence="2 3">
    <name type="scientific">Ammonifex thiophilus</name>
    <dbReference type="NCBI Taxonomy" id="444093"/>
    <lineage>
        <taxon>Bacteria</taxon>
        <taxon>Bacillati</taxon>
        <taxon>Bacillota</taxon>
        <taxon>Clostridia</taxon>
        <taxon>Thermoanaerobacterales</taxon>
        <taxon>Thermoanaerobacteraceae</taxon>
        <taxon>Ammonifex</taxon>
    </lineage>
</organism>
<dbReference type="InterPro" id="IPR013429">
    <property type="entry name" value="Regulatory_FmdB_Zinc_ribbon"/>
</dbReference>
<dbReference type="SMART" id="SM00834">
    <property type="entry name" value="CxxC_CXXC_SSSS"/>
    <property type="match status" value="1"/>
</dbReference>
<evidence type="ECO:0000313" key="2">
    <source>
        <dbReference type="EMBL" id="RDV84013.1"/>
    </source>
</evidence>
<dbReference type="AlphaFoldDB" id="A0A3D8P4H8"/>
<dbReference type="Proteomes" id="UP000256329">
    <property type="component" value="Unassembled WGS sequence"/>
</dbReference>
<gene>
    <name evidence="2" type="ORF">DXX99_04055</name>
</gene>
<sequence>MPIYDYKCRSCGYIWEERSESADSTPASCPRCGGTDLQRLFPAPNLLRSVGQPPGRTCCGREERCDTPPCAGGGGCRKNEIW</sequence>
<dbReference type="NCBIfam" id="TIGR02605">
    <property type="entry name" value="CxxC_CxxC_SSSS"/>
    <property type="match status" value="1"/>
</dbReference>
<protein>
    <recommendedName>
        <fullName evidence="1">Putative regulatory protein FmdB zinc ribbon domain-containing protein</fullName>
    </recommendedName>
</protein>
<dbReference type="RefSeq" id="WP_115792233.1">
    <property type="nucleotide sequence ID" value="NZ_QSLN01000003.1"/>
</dbReference>
<comment type="caution">
    <text evidence="2">The sequence shown here is derived from an EMBL/GenBank/DDBJ whole genome shotgun (WGS) entry which is preliminary data.</text>
</comment>
<dbReference type="EMBL" id="QSLN01000003">
    <property type="protein sequence ID" value="RDV84013.1"/>
    <property type="molecule type" value="Genomic_DNA"/>
</dbReference>